<dbReference type="Proteomes" id="UP001597097">
    <property type="component" value="Unassembled WGS sequence"/>
</dbReference>
<evidence type="ECO:0000256" key="1">
    <source>
        <dbReference type="ARBA" id="ARBA00023015"/>
    </source>
</evidence>
<keyword evidence="2" id="KW-0238">DNA-binding</keyword>
<name>A0ABW4GTS9_9ACTN</name>
<comment type="caution">
    <text evidence="6">The sequence shown here is derived from an EMBL/GenBank/DDBJ whole genome shotgun (WGS) entry which is preliminary data.</text>
</comment>
<protein>
    <submittedName>
        <fullName evidence="6">GntR family transcriptional regulator</fullName>
    </submittedName>
</protein>
<evidence type="ECO:0000259" key="5">
    <source>
        <dbReference type="PROSITE" id="PS50949"/>
    </source>
</evidence>
<gene>
    <name evidence="6" type="ORF">ACFSJ0_53055</name>
</gene>
<dbReference type="CDD" id="cd07377">
    <property type="entry name" value="WHTH_GntR"/>
    <property type="match status" value="1"/>
</dbReference>
<dbReference type="SMART" id="SM00895">
    <property type="entry name" value="FCD"/>
    <property type="match status" value="1"/>
</dbReference>
<keyword evidence="1" id="KW-0805">Transcription regulation</keyword>
<dbReference type="Pfam" id="PF00392">
    <property type="entry name" value="GntR"/>
    <property type="match status" value="1"/>
</dbReference>
<dbReference type="EMBL" id="JBHUCM010000051">
    <property type="protein sequence ID" value="MFD1545853.1"/>
    <property type="molecule type" value="Genomic_DNA"/>
</dbReference>
<dbReference type="PANTHER" id="PTHR43537:SF5">
    <property type="entry name" value="UXU OPERON TRANSCRIPTIONAL REGULATOR"/>
    <property type="match status" value="1"/>
</dbReference>
<dbReference type="SMART" id="SM00345">
    <property type="entry name" value="HTH_GNTR"/>
    <property type="match status" value="1"/>
</dbReference>
<proteinExistence type="predicted"/>
<organism evidence="6 7">
    <name type="scientific">Nonomuraea guangzhouensis</name>
    <dbReference type="NCBI Taxonomy" id="1291555"/>
    <lineage>
        <taxon>Bacteria</taxon>
        <taxon>Bacillati</taxon>
        <taxon>Actinomycetota</taxon>
        <taxon>Actinomycetes</taxon>
        <taxon>Streptosporangiales</taxon>
        <taxon>Streptosporangiaceae</taxon>
        <taxon>Nonomuraea</taxon>
    </lineage>
</organism>
<evidence type="ECO:0000313" key="6">
    <source>
        <dbReference type="EMBL" id="MFD1545853.1"/>
    </source>
</evidence>
<sequence length="233" mass="25599">MTFTVNHQAQTPGPGGGPGPAASSSSMSDQAYLDIRDRLVMLDIRPGAPINEQHLAQELGLGRTPVREALKRLETDKLVVAYPRRGTFATEVHITDLAHLSEVRLLLEPAAAAHAARRARPAEREILTALADGVAELDTAAIPSRELIRTDMRIHRAVYDSTHNPHLRDTLLRYDNLVTRIWCLLLDQIPEVASHVQEHGPLLRAIVAGDADGAASHARDHVEGFERQVRTLL</sequence>
<evidence type="ECO:0000256" key="3">
    <source>
        <dbReference type="ARBA" id="ARBA00023163"/>
    </source>
</evidence>
<keyword evidence="7" id="KW-1185">Reference proteome</keyword>
<evidence type="ECO:0000313" key="7">
    <source>
        <dbReference type="Proteomes" id="UP001597097"/>
    </source>
</evidence>
<dbReference type="InterPro" id="IPR011711">
    <property type="entry name" value="GntR_C"/>
</dbReference>
<dbReference type="PROSITE" id="PS50949">
    <property type="entry name" value="HTH_GNTR"/>
    <property type="match status" value="1"/>
</dbReference>
<dbReference type="Pfam" id="PF07729">
    <property type="entry name" value="FCD"/>
    <property type="match status" value="1"/>
</dbReference>
<feature type="region of interest" description="Disordered" evidence="4">
    <location>
        <begin position="1"/>
        <end position="28"/>
    </location>
</feature>
<evidence type="ECO:0000256" key="4">
    <source>
        <dbReference type="SAM" id="MobiDB-lite"/>
    </source>
</evidence>
<dbReference type="PANTHER" id="PTHR43537">
    <property type="entry name" value="TRANSCRIPTIONAL REGULATOR, GNTR FAMILY"/>
    <property type="match status" value="1"/>
</dbReference>
<keyword evidence="3" id="KW-0804">Transcription</keyword>
<dbReference type="InterPro" id="IPR000524">
    <property type="entry name" value="Tscrpt_reg_HTH_GntR"/>
</dbReference>
<feature type="domain" description="HTH gntR-type" evidence="5">
    <location>
        <begin position="25"/>
        <end position="92"/>
    </location>
</feature>
<dbReference type="RefSeq" id="WP_219537928.1">
    <property type="nucleotide sequence ID" value="NZ_JAHKRM010000042.1"/>
</dbReference>
<feature type="compositionally biased region" description="Polar residues" evidence="4">
    <location>
        <begin position="1"/>
        <end position="11"/>
    </location>
</feature>
<reference evidence="7" key="1">
    <citation type="journal article" date="2019" name="Int. J. Syst. Evol. Microbiol.">
        <title>The Global Catalogue of Microorganisms (GCM) 10K type strain sequencing project: providing services to taxonomists for standard genome sequencing and annotation.</title>
        <authorList>
            <consortium name="The Broad Institute Genomics Platform"/>
            <consortium name="The Broad Institute Genome Sequencing Center for Infectious Disease"/>
            <person name="Wu L."/>
            <person name="Ma J."/>
        </authorList>
    </citation>
    <scope>NUCLEOTIDE SEQUENCE [LARGE SCALE GENOMIC DNA]</scope>
    <source>
        <strain evidence="7">CGMCC 1.15399</strain>
    </source>
</reference>
<evidence type="ECO:0000256" key="2">
    <source>
        <dbReference type="ARBA" id="ARBA00023125"/>
    </source>
</evidence>
<accession>A0ABW4GTS9</accession>